<protein>
    <submittedName>
        <fullName evidence="5">Predicted protein</fullName>
    </submittedName>
</protein>
<evidence type="ECO:0000256" key="1">
    <source>
        <dbReference type="ARBA" id="ARBA00007381"/>
    </source>
</evidence>
<dbReference type="Gene3D" id="3.30.420.40">
    <property type="match status" value="2"/>
</dbReference>
<evidence type="ECO:0000256" key="2">
    <source>
        <dbReference type="ARBA" id="ARBA00022741"/>
    </source>
</evidence>
<dbReference type="SUPFAM" id="SSF53067">
    <property type="entry name" value="Actin-like ATPase domain"/>
    <property type="match status" value="2"/>
</dbReference>
<dbReference type="PANTHER" id="PTHR19375">
    <property type="entry name" value="HEAT SHOCK PROTEIN 70KDA"/>
    <property type="match status" value="1"/>
</dbReference>
<dbReference type="SUPFAM" id="SSF100920">
    <property type="entry name" value="Heat shock protein 70kD (HSP70), peptide-binding domain"/>
    <property type="match status" value="1"/>
</dbReference>
<organism evidence="6">
    <name type="scientific">Naegleria gruberi</name>
    <name type="common">Amoeba</name>
    <dbReference type="NCBI Taxonomy" id="5762"/>
    <lineage>
        <taxon>Eukaryota</taxon>
        <taxon>Discoba</taxon>
        <taxon>Heterolobosea</taxon>
        <taxon>Tetramitia</taxon>
        <taxon>Eutetramitia</taxon>
        <taxon>Vahlkampfiidae</taxon>
        <taxon>Naegleria</taxon>
    </lineage>
</organism>
<dbReference type="InterPro" id="IPR043129">
    <property type="entry name" value="ATPase_NBD"/>
</dbReference>
<accession>D2VZ20</accession>
<dbReference type="GeneID" id="8863386"/>
<dbReference type="RefSeq" id="XP_002670657.1">
    <property type="nucleotide sequence ID" value="XM_002670611.1"/>
</dbReference>
<dbReference type="Pfam" id="PF00012">
    <property type="entry name" value="HSP70"/>
    <property type="match status" value="1"/>
</dbReference>
<keyword evidence="2 4" id="KW-0547">Nucleotide-binding</keyword>
<dbReference type="KEGG" id="ngr:NAEGRDRAFT_74325"/>
<dbReference type="Proteomes" id="UP000006671">
    <property type="component" value="Unassembled WGS sequence"/>
</dbReference>
<dbReference type="eggNOG" id="KOG0101">
    <property type="taxonomic scope" value="Eukaryota"/>
</dbReference>
<evidence type="ECO:0000313" key="6">
    <source>
        <dbReference type="Proteomes" id="UP000006671"/>
    </source>
</evidence>
<name>D2VZ20_NAEGR</name>
<dbReference type="Gene3D" id="3.90.640.10">
    <property type="entry name" value="Actin, Chain A, domain 4"/>
    <property type="match status" value="1"/>
</dbReference>
<dbReference type="VEuPathDB" id="AmoebaDB:NAEGRDRAFT_74325"/>
<dbReference type="GO" id="GO:0140662">
    <property type="term" value="F:ATP-dependent protein folding chaperone"/>
    <property type="evidence" value="ECO:0007669"/>
    <property type="project" value="InterPro"/>
</dbReference>
<dbReference type="OrthoDB" id="29851at2759"/>
<keyword evidence="6" id="KW-1185">Reference proteome</keyword>
<evidence type="ECO:0000256" key="4">
    <source>
        <dbReference type="RuleBase" id="RU003322"/>
    </source>
</evidence>
<sequence>MKKLQNGIVGIDFGGSHCRAAVYIKDHIEYIPNKFGKYETPTCLAFLDESSSSSVSESKILIGQEALEYSLVNPHCCFWDFKKLIGKTFHDDDEFSSQERRWPFKIIRKEDGTIRLGVINGELSISEMIGLILKELKQDAERYLNTLVTEIIVSIPNYYSNCQRIIMKKAGEYAGLKIARFIHDTSASCFQYLWKEHGERRVFLFDLGRSGCSASIMIVESDIFETRTSEGFSNVGGSLLDESLVNYCCEQFYKSFKKHLQENPISMRRLNLACEEAKKRLSNELETKISLESLMDGNDFEITISRSLFEELNIEFFRKCMNLVTRVHTRSLITKQEIDHVIFVGGGGEIPKLKELISNYFGKTLYPKPLLPYEVAFGVAFEGGILGGFEQECLIIDTTSRPITCEMEGNMLTIFPTEVSIPCIKVSQLLISDSIMERKTFQIKIFEGDRPESRELIGIATIDIGIDLTSNRLETRFEFDVNGILSIMPFSNTLIKSNWKHISSC</sequence>
<dbReference type="Gene3D" id="2.60.34.10">
    <property type="entry name" value="Substrate Binding Domain Of DNAk, Chain A, domain 1"/>
    <property type="match status" value="1"/>
</dbReference>
<dbReference type="AlphaFoldDB" id="D2VZ20"/>
<dbReference type="GO" id="GO:0005524">
    <property type="term" value="F:ATP binding"/>
    <property type="evidence" value="ECO:0007669"/>
    <property type="project" value="UniProtKB-KW"/>
</dbReference>
<evidence type="ECO:0000256" key="3">
    <source>
        <dbReference type="ARBA" id="ARBA00022840"/>
    </source>
</evidence>
<dbReference type="FunFam" id="3.90.640.10:FF:000010">
    <property type="entry name" value="heat shock 70 kDa protein 14"/>
    <property type="match status" value="1"/>
</dbReference>
<reference evidence="5 6" key="1">
    <citation type="journal article" date="2010" name="Cell">
        <title>The genome of Naegleria gruberi illuminates early eukaryotic versatility.</title>
        <authorList>
            <person name="Fritz-Laylin L.K."/>
            <person name="Prochnik S.E."/>
            <person name="Ginger M.L."/>
            <person name="Dacks J.B."/>
            <person name="Carpenter M.L."/>
            <person name="Field M.C."/>
            <person name="Kuo A."/>
            <person name="Paredez A."/>
            <person name="Chapman J."/>
            <person name="Pham J."/>
            <person name="Shu S."/>
            <person name="Neupane R."/>
            <person name="Cipriano M."/>
            <person name="Mancuso J."/>
            <person name="Tu H."/>
            <person name="Salamov A."/>
            <person name="Lindquist E."/>
            <person name="Shapiro H."/>
            <person name="Lucas S."/>
            <person name="Grigoriev I.V."/>
            <person name="Cande W.Z."/>
            <person name="Fulton C."/>
            <person name="Rokhsar D.S."/>
            <person name="Dawson S.C."/>
        </authorList>
    </citation>
    <scope>NUCLEOTIDE SEQUENCE [LARGE SCALE GENOMIC DNA]</scope>
    <source>
        <strain evidence="5 6">NEG-M</strain>
    </source>
</reference>
<gene>
    <name evidence="5" type="ORF">NAEGRDRAFT_74325</name>
</gene>
<comment type="similarity">
    <text evidence="1 4">Belongs to the heat shock protein 70 family.</text>
</comment>
<dbReference type="STRING" id="5762.D2VZ20"/>
<dbReference type="InterPro" id="IPR029047">
    <property type="entry name" value="HSP70_peptide-bd_sf"/>
</dbReference>
<dbReference type="InParanoid" id="D2VZ20"/>
<dbReference type="InterPro" id="IPR013126">
    <property type="entry name" value="Hsp_70_fam"/>
</dbReference>
<dbReference type="PRINTS" id="PR00301">
    <property type="entry name" value="HEATSHOCK70"/>
</dbReference>
<evidence type="ECO:0000313" key="5">
    <source>
        <dbReference type="EMBL" id="EFC37913.1"/>
    </source>
</evidence>
<proteinExistence type="inferred from homology"/>
<keyword evidence="3 4" id="KW-0067">ATP-binding</keyword>
<dbReference type="EMBL" id="GG738913">
    <property type="protein sequence ID" value="EFC37913.1"/>
    <property type="molecule type" value="Genomic_DNA"/>
</dbReference>